<dbReference type="InterPro" id="IPR007460">
    <property type="entry name" value="BrnT_toxin"/>
</dbReference>
<dbReference type="Gene3D" id="3.10.450.530">
    <property type="entry name" value="Ribonuclease toxin, BrnT, of type II toxin-antitoxin system"/>
    <property type="match status" value="1"/>
</dbReference>
<keyword evidence="2" id="KW-1185">Reference proteome</keyword>
<proteinExistence type="predicted"/>
<accession>A0ABY6GVY1</accession>
<dbReference type="InterPro" id="IPR038573">
    <property type="entry name" value="BrnT_sf"/>
</dbReference>
<gene>
    <name evidence="1" type="ORF">NX720_02995</name>
</gene>
<sequence length="97" mass="11557">MSESSFEWDEVKNLSNQEKHGVSFYDAQYAFYDQKRIIAEDMGHSQEEKRYFCFGLDKEQTGVLTVRFTYRTNRIRIIGAGYWRKGKKLYEQANSVH</sequence>
<reference evidence="1" key="1">
    <citation type="submission" date="2022-10" db="EMBL/GenBank/DDBJ databases">
        <title>Completed Genome Sequence of two octocoral isolated bacterium, Endozoicomonas euniceicola EF212T and Endozoicomonas gorgoniicola PS125T.</title>
        <authorList>
            <person name="Chiou Y.-J."/>
            <person name="Chen Y.-H."/>
        </authorList>
    </citation>
    <scope>NUCLEOTIDE SEQUENCE</scope>
    <source>
        <strain evidence="1">EF212</strain>
    </source>
</reference>
<dbReference type="Proteomes" id="UP001163255">
    <property type="component" value="Chromosome"/>
</dbReference>
<evidence type="ECO:0000313" key="1">
    <source>
        <dbReference type="EMBL" id="UYM16908.1"/>
    </source>
</evidence>
<evidence type="ECO:0000313" key="2">
    <source>
        <dbReference type="Proteomes" id="UP001163255"/>
    </source>
</evidence>
<organism evidence="1 2">
    <name type="scientific">Endozoicomonas euniceicola</name>
    <dbReference type="NCBI Taxonomy" id="1234143"/>
    <lineage>
        <taxon>Bacteria</taxon>
        <taxon>Pseudomonadati</taxon>
        <taxon>Pseudomonadota</taxon>
        <taxon>Gammaproteobacteria</taxon>
        <taxon>Oceanospirillales</taxon>
        <taxon>Endozoicomonadaceae</taxon>
        <taxon>Endozoicomonas</taxon>
    </lineage>
</organism>
<dbReference type="RefSeq" id="WP_262599292.1">
    <property type="nucleotide sequence ID" value="NZ_CP103300.1"/>
</dbReference>
<protein>
    <submittedName>
        <fullName evidence="1">BrnT family toxin</fullName>
    </submittedName>
</protein>
<name>A0ABY6GVY1_9GAMM</name>
<dbReference type="Pfam" id="PF04365">
    <property type="entry name" value="BrnT_toxin"/>
    <property type="match status" value="1"/>
</dbReference>
<dbReference type="EMBL" id="CP103300">
    <property type="protein sequence ID" value="UYM16908.1"/>
    <property type="molecule type" value="Genomic_DNA"/>
</dbReference>